<accession>A0A4D4J3J4</accession>
<organism evidence="1 2">
    <name type="scientific">Gandjariella thermophila</name>
    <dbReference type="NCBI Taxonomy" id="1931992"/>
    <lineage>
        <taxon>Bacteria</taxon>
        <taxon>Bacillati</taxon>
        <taxon>Actinomycetota</taxon>
        <taxon>Actinomycetes</taxon>
        <taxon>Pseudonocardiales</taxon>
        <taxon>Pseudonocardiaceae</taxon>
        <taxon>Gandjariella</taxon>
    </lineage>
</organism>
<dbReference type="AlphaFoldDB" id="A0A4D4J3J4"/>
<keyword evidence="2" id="KW-1185">Reference proteome</keyword>
<sequence>MHVPFRVPPRATEEELRSRLPESRWMPGVWNGQHYVLAGEYGWSGPAGLAYFAICGQPCLRYPHGYSWERMPKCERCLALIEEYAKQQRYGVNWSEARAS</sequence>
<evidence type="ECO:0000313" key="1">
    <source>
        <dbReference type="EMBL" id="GDY29199.1"/>
    </source>
</evidence>
<gene>
    <name evidence="1" type="ORF">GTS_08320</name>
</gene>
<dbReference type="RefSeq" id="WP_137812400.1">
    <property type="nucleotide sequence ID" value="NZ_BJFL01000003.1"/>
</dbReference>
<proteinExistence type="predicted"/>
<reference evidence="2" key="1">
    <citation type="submission" date="2019-04" db="EMBL/GenBank/DDBJ databases">
        <title>Draft genome sequence of Pseudonocardiaceae bacterium SL3-2-4.</title>
        <authorList>
            <person name="Ningsih F."/>
            <person name="Yokota A."/>
            <person name="Sakai Y."/>
            <person name="Nanatani K."/>
            <person name="Yabe S."/>
            <person name="Oetari A."/>
            <person name="Sjamsuridzal W."/>
        </authorList>
    </citation>
    <scope>NUCLEOTIDE SEQUENCE [LARGE SCALE GENOMIC DNA]</scope>
    <source>
        <strain evidence="2">SL3-2-4</strain>
    </source>
</reference>
<dbReference type="Proteomes" id="UP000298860">
    <property type="component" value="Unassembled WGS sequence"/>
</dbReference>
<evidence type="ECO:0000313" key="2">
    <source>
        <dbReference type="Proteomes" id="UP000298860"/>
    </source>
</evidence>
<protein>
    <submittedName>
        <fullName evidence="1">Uncharacterized protein</fullName>
    </submittedName>
</protein>
<comment type="caution">
    <text evidence="1">The sequence shown here is derived from an EMBL/GenBank/DDBJ whole genome shotgun (WGS) entry which is preliminary data.</text>
</comment>
<name>A0A4D4J3J4_9PSEU</name>
<dbReference type="EMBL" id="BJFL01000003">
    <property type="protein sequence ID" value="GDY29199.1"/>
    <property type="molecule type" value="Genomic_DNA"/>
</dbReference>